<dbReference type="InterPro" id="IPR013325">
    <property type="entry name" value="RNA_pol_sigma_r2"/>
</dbReference>
<reference evidence="8" key="1">
    <citation type="submission" date="2018-06" db="EMBL/GenBank/DDBJ databases">
        <authorList>
            <person name="Zhirakovskaya E."/>
        </authorList>
    </citation>
    <scope>NUCLEOTIDE SEQUENCE</scope>
</reference>
<evidence type="ECO:0000256" key="4">
    <source>
        <dbReference type="ARBA" id="ARBA00023163"/>
    </source>
</evidence>
<evidence type="ECO:0000259" key="7">
    <source>
        <dbReference type="Pfam" id="PF08281"/>
    </source>
</evidence>
<proteinExistence type="inferred from homology"/>
<dbReference type="InterPro" id="IPR036388">
    <property type="entry name" value="WH-like_DNA-bd_sf"/>
</dbReference>
<dbReference type="GO" id="GO:0016987">
    <property type="term" value="F:sigma factor activity"/>
    <property type="evidence" value="ECO:0007669"/>
    <property type="project" value="UniProtKB-KW"/>
</dbReference>
<dbReference type="SUPFAM" id="SSF88659">
    <property type="entry name" value="Sigma3 and sigma4 domains of RNA polymerase sigma factors"/>
    <property type="match status" value="1"/>
</dbReference>
<protein>
    <submittedName>
        <fullName evidence="8">RNA polymerase sigma factor</fullName>
    </submittedName>
</protein>
<dbReference type="PANTHER" id="PTHR43133">
    <property type="entry name" value="RNA POLYMERASE ECF-TYPE SIGMA FACTO"/>
    <property type="match status" value="1"/>
</dbReference>
<feature type="region of interest" description="Disordered" evidence="5">
    <location>
        <begin position="179"/>
        <end position="203"/>
    </location>
</feature>
<evidence type="ECO:0000256" key="5">
    <source>
        <dbReference type="SAM" id="MobiDB-lite"/>
    </source>
</evidence>
<keyword evidence="2" id="KW-0805">Transcription regulation</keyword>
<dbReference type="PANTHER" id="PTHR43133:SF57">
    <property type="entry name" value="RNA POLYMERASE SIGMA-70 FACTOR"/>
    <property type="match status" value="1"/>
</dbReference>
<dbReference type="InterPro" id="IPR014284">
    <property type="entry name" value="RNA_pol_sigma-70_dom"/>
</dbReference>
<feature type="domain" description="RNA polymerase sigma factor 70 region 4 type 2" evidence="7">
    <location>
        <begin position="123"/>
        <end position="172"/>
    </location>
</feature>
<dbReference type="Pfam" id="PF08281">
    <property type="entry name" value="Sigma70_r4_2"/>
    <property type="match status" value="1"/>
</dbReference>
<dbReference type="InterPro" id="IPR007627">
    <property type="entry name" value="RNA_pol_sigma70_r2"/>
</dbReference>
<dbReference type="Gene3D" id="1.10.10.10">
    <property type="entry name" value="Winged helix-like DNA-binding domain superfamily/Winged helix DNA-binding domain"/>
    <property type="match status" value="1"/>
</dbReference>
<organism evidence="8">
    <name type="scientific">hydrothermal vent metagenome</name>
    <dbReference type="NCBI Taxonomy" id="652676"/>
    <lineage>
        <taxon>unclassified sequences</taxon>
        <taxon>metagenomes</taxon>
        <taxon>ecological metagenomes</taxon>
    </lineage>
</organism>
<name>A0A3B0VKU4_9ZZZZ</name>
<evidence type="ECO:0000313" key="8">
    <source>
        <dbReference type="EMBL" id="VAW43541.1"/>
    </source>
</evidence>
<dbReference type="InterPro" id="IPR013324">
    <property type="entry name" value="RNA_pol_sigma_r3/r4-like"/>
</dbReference>
<dbReference type="AlphaFoldDB" id="A0A3B0VKU4"/>
<sequence length="203" mass="23783">MSSTIDEKTLIERAKEDKEAFGQLYELYVDRIYKYVYYRTSNVADAEDLTAKIFIRAMKHIPRYKDQGVPFSAWLYRIAHNLVANWHRDNSRRKMVALDDITHWHVGDESPEFATQLLEDKTLLISAIRRLPSDRQELLILKFMERLSNAEIGDIMGRSEGAIKSLYHRTLLSLREDLHERNGRSPSTNAPEKPSLFKRPFSR</sequence>
<dbReference type="Gene3D" id="1.10.1740.10">
    <property type="match status" value="1"/>
</dbReference>
<dbReference type="InterPro" id="IPR013249">
    <property type="entry name" value="RNA_pol_sigma70_r4_t2"/>
</dbReference>
<dbReference type="GO" id="GO:0003677">
    <property type="term" value="F:DNA binding"/>
    <property type="evidence" value="ECO:0007669"/>
    <property type="project" value="InterPro"/>
</dbReference>
<keyword evidence="3" id="KW-0731">Sigma factor</keyword>
<feature type="domain" description="RNA polymerase sigma-70 region 2" evidence="6">
    <location>
        <begin position="24"/>
        <end position="93"/>
    </location>
</feature>
<evidence type="ECO:0000256" key="1">
    <source>
        <dbReference type="ARBA" id="ARBA00010641"/>
    </source>
</evidence>
<comment type="similarity">
    <text evidence="1">Belongs to the sigma-70 factor family. ECF subfamily.</text>
</comment>
<dbReference type="SUPFAM" id="SSF88946">
    <property type="entry name" value="Sigma2 domain of RNA polymerase sigma factors"/>
    <property type="match status" value="1"/>
</dbReference>
<keyword evidence="4" id="KW-0804">Transcription</keyword>
<dbReference type="GO" id="GO:0006352">
    <property type="term" value="P:DNA-templated transcription initiation"/>
    <property type="evidence" value="ECO:0007669"/>
    <property type="project" value="InterPro"/>
</dbReference>
<dbReference type="EMBL" id="UOEU01001107">
    <property type="protein sequence ID" value="VAW43541.1"/>
    <property type="molecule type" value="Genomic_DNA"/>
</dbReference>
<dbReference type="NCBIfam" id="TIGR02937">
    <property type="entry name" value="sigma70-ECF"/>
    <property type="match status" value="1"/>
</dbReference>
<dbReference type="CDD" id="cd06171">
    <property type="entry name" value="Sigma70_r4"/>
    <property type="match status" value="1"/>
</dbReference>
<gene>
    <name evidence="8" type="ORF">MNBD_CHLOROFLEXI01-108</name>
</gene>
<dbReference type="InterPro" id="IPR039425">
    <property type="entry name" value="RNA_pol_sigma-70-like"/>
</dbReference>
<dbReference type="Pfam" id="PF04542">
    <property type="entry name" value="Sigma70_r2"/>
    <property type="match status" value="1"/>
</dbReference>
<accession>A0A3B0VKU4</accession>
<evidence type="ECO:0000256" key="2">
    <source>
        <dbReference type="ARBA" id="ARBA00023015"/>
    </source>
</evidence>
<evidence type="ECO:0000256" key="3">
    <source>
        <dbReference type="ARBA" id="ARBA00023082"/>
    </source>
</evidence>
<evidence type="ECO:0000259" key="6">
    <source>
        <dbReference type="Pfam" id="PF04542"/>
    </source>
</evidence>